<keyword evidence="3" id="KW-1185">Reference proteome</keyword>
<proteinExistence type="predicted"/>
<dbReference type="EMBL" id="BKZQ01000038">
    <property type="protein sequence ID" value="GER71160.1"/>
    <property type="molecule type" value="Genomic_DNA"/>
</dbReference>
<evidence type="ECO:0000313" key="3">
    <source>
        <dbReference type="Proteomes" id="UP000391919"/>
    </source>
</evidence>
<dbReference type="InterPro" id="IPR008490">
    <property type="entry name" value="Transposase_InsH_N"/>
</dbReference>
<evidence type="ECO:0000313" key="2">
    <source>
        <dbReference type="EMBL" id="GER71160.1"/>
    </source>
</evidence>
<reference evidence="2 3" key="1">
    <citation type="submission" date="2019-09" db="EMBL/GenBank/DDBJ databases">
        <title>Draft genome sequence of Bacillus sp. JC-7.</title>
        <authorList>
            <person name="Tanaka N."/>
            <person name="Shiwa Y."/>
            <person name="Fujita N."/>
            <person name="Tanasupawat S."/>
        </authorList>
    </citation>
    <scope>NUCLEOTIDE SEQUENCE [LARGE SCALE GENOMIC DNA]</scope>
    <source>
        <strain evidence="2 3">JC-7</strain>
    </source>
</reference>
<dbReference type="Proteomes" id="UP000391919">
    <property type="component" value="Unassembled WGS sequence"/>
</dbReference>
<dbReference type="Pfam" id="PF05598">
    <property type="entry name" value="DUF772"/>
    <property type="match status" value="1"/>
</dbReference>
<dbReference type="PANTHER" id="PTHR33408:SF2">
    <property type="entry name" value="TRANSPOSASE DDE DOMAIN-CONTAINING PROTEIN"/>
    <property type="match status" value="1"/>
</dbReference>
<dbReference type="PANTHER" id="PTHR33408">
    <property type="entry name" value="TRANSPOSASE"/>
    <property type="match status" value="1"/>
</dbReference>
<organism evidence="2 3">
    <name type="scientific">Weizmannia acidilactici</name>
    <dbReference type="NCBI Taxonomy" id="2607726"/>
    <lineage>
        <taxon>Bacteria</taxon>
        <taxon>Bacillati</taxon>
        <taxon>Bacillota</taxon>
        <taxon>Bacilli</taxon>
        <taxon>Bacillales</taxon>
        <taxon>Bacillaceae</taxon>
        <taxon>Heyndrickxia</taxon>
    </lineage>
</organism>
<gene>
    <name evidence="2" type="ORF">BpJC7_24630</name>
</gene>
<accession>A0A5J4JKL6</accession>
<comment type="caution">
    <text evidence="2">The sequence shown here is derived from an EMBL/GenBank/DDBJ whole genome shotgun (WGS) entry which is preliminary data.</text>
</comment>
<protein>
    <recommendedName>
        <fullName evidence="1">Transposase InsH N-terminal domain-containing protein</fullName>
    </recommendedName>
</protein>
<feature type="domain" description="Transposase InsH N-terminal" evidence="1">
    <location>
        <begin position="21"/>
        <end position="111"/>
    </location>
</feature>
<evidence type="ECO:0000259" key="1">
    <source>
        <dbReference type="Pfam" id="PF05598"/>
    </source>
</evidence>
<dbReference type="AlphaFoldDB" id="A0A5J4JKL6"/>
<name>A0A5J4JKL6_9BACI</name>
<sequence length="157" mass="18404">MSNYSATFIDYNMGQLILPMDFSDMIPESHVARVVNDMVNQISDDFFFSYYKGGGRPSYHPKMMTKVILYAYTEKSYSCRGIAKALLENLPMMWLSGQQTPDFRTINRFRSERMKDMIEPLFTELINLLLEQKYITLENYFMDGTKIEANANKYTFV</sequence>